<evidence type="ECO:0000313" key="2">
    <source>
        <dbReference type="Proteomes" id="UP000683360"/>
    </source>
</evidence>
<dbReference type="EMBL" id="CAJPWZ010003302">
    <property type="protein sequence ID" value="CAG2256344.1"/>
    <property type="molecule type" value="Genomic_DNA"/>
</dbReference>
<name>A0A8S3VEM9_MYTED</name>
<accession>A0A8S3VEM9</accession>
<evidence type="ECO:0000313" key="1">
    <source>
        <dbReference type="EMBL" id="CAG2256344.1"/>
    </source>
</evidence>
<organism evidence="1 2">
    <name type="scientific">Mytilus edulis</name>
    <name type="common">Blue mussel</name>
    <dbReference type="NCBI Taxonomy" id="6550"/>
    <lineage>
        <taxon>Eukaryota</taxon>
        <taxon>Metazoa</taxon>
        <taxon>Spiralia</taxon>
        <taxon>Lophotrochozoa</taxon>
        <taxon>Mollusca</taxon>
        <taxon>Bivalvia</taxon>
        <taxon>Autobranchia</taxon>
        <taxon>Pteriomorphia</taxon>
        <taxon>Mytilida</taxon>
        <taxon>Mytiloidea</taxon>
        <taxon>Mytilidae</taxon>
        <taxon>Mytilinae</taxon>
        <taxon>Mytilus</taxon>
    </lineage>
</organism>
<sequence>MECTSQSAVIYFVRVKTLVLSVNGERQITVKRTRHKVRYYIRLRHGEPSRQITVKRTRHKSDITRLRHREPSRQITVKRTRHKVLSDITYGCDMESLHVKLHKENTIQSVLDITRLRHGEPSRQITVKRTRKVFQTAARAFTSNYSKENTIQSVVRYYIRLRHGEPSRQITVKRTRYKVLSDITYGCDMENFTSNYSKEKVQSVVRYYIRLRHGEPSRQITVKRTRYKVLSDITYGCDMESLHVKLQ</sequence>
<reference evidence="1" key="1">
    <citation type="submission" date="2021-03" db="EMBL/GenBank/DDBJ databases">
        <authorList>
            <person name="Bekaert M."/>
        </authorList>
    </citation>
    <scope>NUCLEOTIDE SEQUENCE</scope>
</reference>
<proteinExistence type="predicted"/>
<protein>
    <submittedName>
        <fullName evidence="1">Uncharacterized protein</fullName>
    </submittedName>
</protein>
<keyword evidence="2" id="KW-1185">Reference proteome</keyword>
<comment type="caution">
    <text evidence="1">The sequence shown here is derived from an EMBL/GenBank/DDBJ whole genome shotgun (WGS) entry which is preliminary data.</text>
</comment>
<dbReference type="AlphaFoldDB" id="A0A8S3VEM9"/>
<dbReference type="Proteomes" id="UP000683360">
    <property type="component" value="Unassembled WGS sequence"/>
</dbReference>
<gene>
    <name evidence="1" type="ORF">MEDL_67687</name>
</gene>